<reference evidence="2" key="1">
    <citation type="journal article" date="2023" name="Insect Mol. Biol.">
        <title>Genome sequencing provides insights into the evolution of gene families encoding plant cell wall-degrading enzymes in longhorned beetles.</title>
        <authorList>
            <person name="Shin N.R."/>
            <person name="Okamura Y."/>
            <person name="Kirsch R."/>
            <person name="Pauchet Y."/>
        </authorList>
    </citation>
    <scope>NUCLEOTIDE SEQUENCE</scope>
    <source>
        <strain evidence="2">AMC_N1</strain>
    </source>
</reference>
<feature type="region of interest" description="Disordered" evidence="1">
    <location>
        <begin position="1"/>
        <end position="21"/>
    </location>
</feature>
<evidence type="ECO:0000313" key="3">
    <source>
        <dbReference type="Proteomes" id="UP001162162"/>
    </source>
</evidence>
<sequence>MISTGLSENKTVEEDCEENVAEDKNETQIKVNHRDKRMNLDIEFNRKCVIQTTKTGNIDLNKPYVYHAFKEILNYREGLLPKNNNIHIVGIFHFDLSKGHHLDCISKKRSVVLDLKMIGRVPEEKDIVSVFGFVEFRKDIPVFVVRFFRREVEITVKKYIENLKKLRGFIP</sequence>
<gene>
    <name evidence="2" type="ORF">NQ318_006492</name>
</gene>
<name>A0AAV8YLY1_9CUCU</name>
<organism evidence="2 3">
    <name type="scientific">Aromia moschata</name>
    <dbReference type="NCBI Taxonomy" id="1265417"/>
    <lineage>
        <taxon>Eukaryota</taxon>
        <taxon>Metazoa</taxon>
        <taxon>Ecdysozoa</taxon>
        <taxon>Arthropoda</taxon>
        <taxon>Hexapoda</taxon>
        <taxon>Insecta</taxon>
        <taxon>Pterygota</taxon>
        <taxon>Neoptera</taxon>
        <taxon>Endopterygota</taxon>
        <taxon>Coleoptera</taxon>
        <taxon>Polyphaga</taxon>
        <taxon>Cucujiformia</taxon>
        <taxon>Chrysomeloidea</taxon>
        <taxon>Cerambycidae</taxon>
        <taxon>Cerambycinae</taxon>
        <taxon>Callichromatini</taxon>
        <taxon>Aromia</taxon>
    </lineage>
</organism>
<dbReference type="AlphaFoldDB" id="A0AAV8YLY1"/>
<dbReference type="EMBL" id="JAPWTK010000063">
    <property type="protein sequence ID" value="KAJ8952876.1"/>
    <property type="molecule type" value="Genomic_DNA"/>
</dbReference>
<proteinExistence type="predicted"/>
<comment type="caution">
    <text evidence="2">The sequence shown here is derived from an EMBL/GenBank/DDBJ whole genome shotgun (WGS) entry which is preliminary data.</text>
</comment>
<feature type="non-terminal residue" evidence="2">
    <location>
        <position position="171"/>
    </location>
</feature>
<evidence type="ECO:0000256" key="1">
    <source>
        <dbReference type="SAM" id="MobiDB-lite"/>
    </source>
</evidence>
<protein>
    <submittedName>
        <fullName evidence="2">Uncharacterized protein</fullName>
    </submittedName>
</protein>
<dbReference type="Proteomes" id="UP001162162">
    <property type="component" value="Unassembled WGS sequence"/>
</dbReference>
<accession>A0AAV8YLY1</accession>
<evidence type="ECO:0000313" key="2">
    <source>
        <dbReference type="EMBL" id="KAJ8952876.1"/>
    </source>
</evidence>
<keyword evidence="3" id="KW-1185">Reference proteome</keyword>